<dbReference type="PANTHER" id="PTHR43124:SF3">
    <property type="entry name" value="CHLORAMPHENICOL EFFLUX PUMP RV0191"/>
    <property type="match status" value="1"/>
</dbReference>
<dbReference type="GO" id="GO:0022857">
    <property type="term" value="F:transmembrane transporter activity"/>
    <property type="evidence" value="ECO:0007669"/>
    <property type="project" value="InterPro"/>
</dbReference>
<comment type="subcellular location">
    <subcellularLocation>
        <location evidence="1">Cell membrane</location>
        <topology evidence="1">Multi-pass membrane protein</topology>
    </subcellularLocation>
</comment>
<feature type="domain" description="Major facilitator superfamily (MFS) profile" evidence="7">
    <location>
        <begin position="11"/>
        <end position="386"/>
    </location>
</feature>
<evidence type="ECO:0000256" key="2">
    <source>
        <dbReference type="ARBA" id="ARBA00022475"/>
    </source>
</evidence>
<organism evidence="8 9">
    <name type="scientific">Hoeflea prorocentri</name>
    <dbReference type="NCBI Taxonomy" id="1922333"/>
    <lineage>
        <taxon>Bacteria</taxon>
        <taxon>Pseudomonadati</taxon>
        <taxon>Pseudomonadota</taxon>
        <taxon>Alphaproteobacteria</taxon>
        <taxon>Hyphomicrobiales</taxon>
        <taxon>Rhizobiaceae</taxon>
        <taxon>Hoeflea</taxon>
    </lineage>
</organism>
<dbReference type="GO" id="GO:0005886">
    <property type="term" value="C:plasma membrane"/>
    <property type="evidence" value="ECO:0007669"/>
    <property type="project" value="UniProtKB-SubCell"/>
</dbReference>
<evidence type="ECO:0000256" key="5">
    <source>
        <dbReference type="ARBA" id="ARBA00023136"/>
    </source>
</evidence>
<gene>
    <name evidence="8" type="ORF">OQ273_07990</name>
</gene>
<dbReference type="EMBL" id="JAPJZI010000001">
    <property type="protein sequence ID" value="MDA5398507.1"/>
    <property type="molecule type" value="Genomic_DNA"/>
</dbReference>
<keyword evidence="2" id="KW-1003">Cell membrane</keyword>
<feature type="transmembrane region" description="Helical" evidence="6">
    <location>
        <begin position="136"/>
        <end position="155"/>
    </location>
</feature>
<dbReference type="SUPFAM" id="SSF103473">
    <property type="entry name" value="MFS general substrate transporter"/>
    <property type="match status" value="1"/>
</dbReference>
<name>A0A9X3UHD1_9HYPH</name>
<keyword evidence="4 6" id="KW-1133">Transmembrane helix</keyword>
<protein>
    <submittedName>
        <fullName evidence="8">MFS transporter</fullName>
    </submittedName>
</protein>
<dbReference type="AlphaFoldDB" id="A0A9X3UHD1"/>
<dbReference type="Proteomes" id="UP001151234">
    <property type="component" value="Unassembled WGS sequence"/>
</dbReference>
<feature type="transmembrane region" description="Helical" evidence="6">
    <location>
        <begin position="248"/>
        <end position="269"/>
    </location>
</feature>
<dbReference type="InterPro" id="IPR036259">
    <property type="entry name" value="MFS_trans_sf"/>
</dbReference>
<evidence type="ECO:0000313" key="9">
    <source>
        <dbReference type="Proteomes" id="UP001151234"/>
    </source>
</evidence>
<dbReference type="InterPro" id="IPR011701">
    <property type="entry name" value="MFS"/>
</dbReference>
<accession>A0A9X3UHD1</accession>
<feature type="transmembrane region" description="Helical" evidence="6">
    <location>
        <begin position="77"/>
        <end position="94"/>
    </location>
</feature>
<dbReference type="InterPro" id="IPR020846">
    <property type="entry name" value="MFS_dom"/>
</dbReference>
<dbReference type="PANTHER" id="PTHR43124">
    <property type="entry name" value="PURINE EFFLUX PUMP PBUE"/>
    <property type="match status" value="1"/>
</dbReference>
<dbReference type="RefSeq" id="WP_267989922.1">
    <property type="nucleotide sequence ID" value="NZ_JAPJZI010000001.1"/>
</dbReference>
<dbReference type="Pfam" id="PF07690">
    <property type="entry name" value="MFS_1"/>
    <property type="match status" value="1"/>
</dbReference>
<feature type="transmembrane region" description="Helical" evidence="6">
    <location>
        <begin position="365"/>
        <end position="382"/>
    </location>
</feature>
<evidence type="ECO:0000259" key="7">
    <source>
        <dbReference type="PROSITE" id="PS50850"/>
    </source>
</evidence>
<feature type="transmembrane region" description="Helical" evidence="6">
    <location>
        <begin position="161"/>
        <end position="185"/>
    </location>
</feature>
<keyword evidence="9" id="KW-1185">Reference proteome</keyword>
<feature type="transmembrane region" description="Helical" evidence="6">
    <location>
        <begin position="276"/>
        <end position="294"/>
    </location>
</feature>
<dbReference type="Gene3D" id="1.20.1250.20">
    <property type="entry name" value="MFS general substrate transporter like domains"/>
    <property type="match status" value="1"/>
</dbReference>
<evidence type="ECO:0000256" key="4">
    <source>
        <dbReference type="ARBA" id="ARBA00022989"/>
    </source>
</evidence>
<feature type="transmembrane region" description="Helical" evidence="6">
    <location>
        <begin position="215"/>
        <end position="236"/>
    </location>
</feature>
<proteinExistence type="predicted"/>
<dbReference type="InterPro" id="IPR050189">
    <property type="entry name" value="MFS_Efflux_Transporters"/>
</dbReference>
<evidence type="ECO:0000256" key="6">
    <source>
        <dbReference type="SAM" id="Phobius"/>
    </source>
</evidence>
<reference evidence="8" key="1">
    <citation type="submission" date="2022-11" db="EMBL/GenBank/DDBJ databases">
        <title>Draft genome sequence of Hoeflea poritis E7-10 and Hoeflea prorocentri PM5-8, separated from scleractinian coral Porites lutea and marine dinoflagellate.</title>
        <authorList>
            <person name="Zhang G."/>
            <person name="Wei Q."/>
            <person name="Cai L."/>
        </authorList>
    </citation>
    <scope>NUCLEOTIDE SEQUENCE</scope>
    <source>
        <strain evidence="8">PM5-8</strain>
    </source>
</reference>
<sequence length="389" mass="41441">MKTPTSTRFGLVLLLWAAGLGAAAQFAKVSVIFPDLRELYPDAGTEIGFLVSVISFMGIIFGTSAGMIVARVGFRRLILWALLLGAVVSAYQATLPTVVPMFASRVIEGLSHLVIVVAAPTLIAQISSDRHRPMTLTLWGTFFGVAFSLVAWFGLPLVEAYGLHSIFVAHAAFMFVVAVVLYFLLPSILEGDADRTLPGFMDVIRRHAVIYRSPHMSAAALGWLFYTFSFVSLLTLLPETVPPESRAFVAGAMPLASIISSMTLGIALLRVTSAVAVIQTGFLAAIAIGSALWLSPGSPWLCVLLFAALGLVQGASFAAVPQLNDTPDTQAMANGAIAQMGNLGNTCGTPFALAVLVSFGYGSMMMLIILCYLLGIAAHFVMQRRRLAH</sequence>
<keyword evidence="3 6" id="KW-0812">Transmembrane</keyword>
<comment type="caution">
    <text evidence="8">The sequence shown here is derived from an EMBL/GenBank/DDBJ whole genome shotgun (WGS) entry which is preliminary data.</text>
</comment>
<evidence type="ECO:0000313" key="8">
    <source>
        <dbReference type="EMBL" id="MDA5398507.1"/>
    </source>
</evidence>
<evidence type="ECO:0000256" key="1">
    <source>
        <dbReference type="ARBA" id="ARBA00004651"/>
    </source>
</evidence>
<feature type="transmembrane region" description="Helical" evidence="6">
    <location>
        <begin position="106"/>
        <end position="124"/>
    </location>
</feature>
<feature type="transmembrane region" description="Helical" evidence="6">
    <location>
        <begin position="48"/>
        <end position="70"/>
    </location>
</feature>
<keyword evidence="5 6" id="KW-0472">Membrane</keyword>
<dbReference type="PROSITE" id="PS50850">
    <property type="entry name" value="MFS"/>
    <property type="match status" value="1"/>
</dbReference>
<evidence type="ECO:0000256" key="3">
    <source>
        <dbReference type="ARBA" id="ARBA00022692"/>
    </source>
</evidence>